<dbReference type="Proteomes" id="UP001165120">
    <property type="component" value="Unassembled WGS sequence"/>
</dbReference>
<dbReference type="GO" id="GO:0045324">
    <property type="term" value="P:late endosome to vacuole transport"/>
    <property type="evidence" value="ECO:0007669"/>
    <property type="project" value="UniProtKB-UniRule"/>
</dbReference>
<dbReference type="GO" id="GO:0006869">
    <property type="term" value="P:lipid transport"/>
    <property type="evidence" value="ECO:0007669"/>
    <property type="project" value="UniProtKB-KW"/>
</dbReference>
<comment type="caution">
    <text evidence="9">The sequence shown here is derived from an EMBL/GenBank/DDBJ whole genome shotgun (WGS) entry which is preliminary data.</text>
</comment>
<dbReference type="Pfam" id="PF25037">
    <property type="entry name" value="VPS13_C"/>
    <property type="match status" value="1"/>
</dbReference>
<organism evidence="9 10">
    <name type="scientific">Candida boidinii</name>
    <name type="common">Yeast</name>
    <dbReference type="NCBI Taxonomy" id="5477"/>
    <lineage>
        <taxon>Eukaryota</taxon>
        <taxon>Fungi</taxon>
        <taxon>Dikarya</taxon>
        <taxon>Ascomycota</taxon>
        <taxon>Saccharomycotina</taxon>
        <taxon>Pichiomycetes</taxon>
        <taxon>Pichiales</taxon>
        <taxon>Pichiaceae</taxon>
        <taxon>Ogataea</taxon>
        <taxon>Ogataea/Candida clade</taxon>
    </lineage>
</organism>
<feature type="domain" description="Chorein N-terminal" evidence="5">
    <location>
        <begin position="1"/>
        <end position="1004"/>
    </location>
</feature>
<evidence type="ECO:0000259" key="8">
    <source>
        <dbReference type="Pfam" id="PF25037"/>
    </source>
</evidence>
<dbReference type="InterPro" id="IPR026847">
    <property type="entry name" value="VPS13"/>
</dbReference>
<feature type="domain" description="Vacuolar protein sorting-associated protein 13 VPS13 adaptor binding" evidence="7">
    <location>
        <begin position="1911"/>
        <end position="2505"/>
    </location>
</feature>
<evidence type="ECO:0000259" key="5">
    <source>
        <dbReference type="Pfam" id="PF12624"/>
    </source>
</evidence>
<dbReference type="InterPro" id="IPR056747">
    <property type="entry name" value="VPS13-like_M"/>
</dbReference>
<dbReference type="GO" id="GO:0006623">
    <property type="term" value="P:protein targeting to vacuole"/>
    <property type="evidence" value="ECO:0007669"/>
    <property type="project" value="TreeGrafter"/>
</dbReference>
<evidence type="ECO:0000313" key="10">
    <source>
        <dbReference type="Proteomes" id="UP001165120"/>
    </source>
</evidence>
<comment type="similarity">
    <text evidence="1 4">Belongs to the VPS13 family.</text>
</comment>
<evidence type="ECO:0000256" key="1">
    <source>
        <dbReference type="ARBA" id="ARBA00006545"/>
    </source>
</evidence>
<keyword evidence="4" id="KW-0333">Golgi apparatus</keyword>
<dbReference type="GO" id="GO:0045053">
    <property type="term" value="P:protein retention in Golgi apparatus"/>
    <property type="evidence" value="ECO:0007669"/>
    <property type="project" value="UniProtKB-UniRule"/>
</dbReference>
<dbReference type="Pfam" id="PF12624">
    <property type="entry name" value="VPS13_N"/>
    <property type="match status" value="1"/>
</dbReference>
<evidence type="ECO:0000256" key="2">
    <source>
        <dbReference type="ARBA" id="ARBA00022448"/>
    </source>
</evidence>
<dbReference type="Pfam" id="PF25033">
    <property type="entry name" value="VPS13_M"/>
    <property type="match status" value="1"/>
</dbReference>
<keyword evidence="2 4" id="KW-0813">Transport</keyword>
<accession>A0A9W6SUF1</accession>
<feature type="domain" description="VPS13-like middle region" evidence="6">
    <location>
        <begin position="1119"/>
        <end position="1854"/>
    </location>
</feature>
<dbReference type="InterPro" id="IPR026854">
    <property type="entry name" value="VPS13_N"/>
</dbReference>
<dbReference type="GO" id="GO:0005794">
    <property type="term" value="C:Golgi apparatus"/>
    <property type="evidence" value="ECO:0007669"/>
    <property type="project" value="UniProtKB-UniRule"/>
</dbReference>
<evidence type="ECO:0000313" key="9">
    <source>
        <dbReference type="EMBL" id="GME66529.1"/>
    </source>
</evidence>
<dbReference type="InterPro" id="IPR056748">
    <property type="entry name" value="VPS13-like_C"/>
</dbReference>
<dbReference type="GO" id="GO:0007005">
    <property type="term" value="P:mitochondrion organization"/>
    <property type="evidence" value="ECO:0007669"/>
    <property type="project" value="TreeGrafter"/>
</dbReference>
<dbReference type="PANTHER" id="PTHR16166:SF93">
    <property type="entry name" value="INTERMEMBRANE LIPID TRANSFER PROTEIN VPS13"/>
    <property type="match status" value="1"/>
</dbReference>
<dbReference type="InterPro" id="IPR009543">
    <property type="entry name" value="VPS13_VAB"/>
</dbReference>
<dbReference type="EMBL" id="BSXN01000001">
    <property type="protein sequence ID" value="GME66529.1"/>
    <property type="molecule type" value="Genomic_DNA"/>
</dbReference>
<protein>
    <recommendedName>
        <fullName evidence="4">Vacuolar protein sorting-associated protein</fullName>
    </recommendedName>
</protein>
<keyword evidence="3 4" id="KW-0445">Lipid transport</keyword>
<dbReference type="Pfam" id="PF25036">
    <property type="entry name" value="VPS13_VAB"/>
    <property type="match status" value="1"/>
</dbReference>
<evidence type="ECO:0000256" key="4">
    <source>
        <dbReference type="PIRNR" id="PIRNR037235"/>
    </source>
</evidence>
<reference evidence="9" key="1">
    <citation type="submission" date="2023-04" db="EMBL/GenBank/DDBJ databases">
        <title>Candida boidinii NBRC 10035.</title>
        <authorList>
            <person name="Ichikawa N."/>
            <person name="Sato H."/>
            <person name="Tonouchi N."/>
        </authorList>
    </citation>
    <scope>NUCLEOTIDE SEQUENCE</scope>
    <source>
        <strain evidence="9">NBRC 10035</strain>
    </source>
</reference>
<dbReference type="PIRSF" id="PIRSF037235">
    <property type="entry name" value="VPS13_fungi"/>
    <property type="match status" value="1"/>
</dbReference>
<dbReference type="InterPro" id="IPR017148">
    <property type="entry name" value="VPS13_fungi"/>
</dbReference>
<keyword evidence="10" id="KW-1185">Reference proteome</keyword>
<evidence type="ECO:0000259" key="7">
    <source>
        <dbReference type="Pfam" id="PF25036"/>
    </source>
</evidence>
<feature type="domain" description="Intermembrane lipid transfer protein VPS13-like C-terminal" evidence="8">
    <location>
        <begin position="3033"/>
        <end position="3136"/>
    </location>
</feature>
<dbReference type="PANTHER" id="PTHR16166">
    <property type="entry name" value="VACUOLAR PROTEIN SORTING-ASSOCIATED PROTEIN VPS13"/>
    <property type="match status" value="1"/>
</dbReference>
<sequence length="3164" mass="357861">MLESVVATLLNRVLGAYVENFDPKQLNIGIWNGDVSLKNLRLKKESLEKLDLPIDVKFGHLGELTLQIPWSNLKSKPVKVTIEEVYLFCSPTLPTVYDPEAERQKELRIKKQKLENLELITKTRLEKENRSKGEEIKSEAFTDSLVTKIIDNLQVTIKNIHIRYEDDHAFTDSPYAVGFTMSELSAVSADESWIASFISGLSTYARKLLNLKSLSAYWDTENTSIYTDDHDELLQNLKDIVQRSSQNDENIQYILKPVSGGGHLTVNKLGTTEEAPHYNAKLFFDEFSLDLDGRQYKDILWTMSQMNWYAKTHQFRKYRPDVSVDEDPKAWLQYAFKSVYNEIHERNYKWTWEYFEKRRDSRKLYLELWKKKLGDKVLNTEEQKQLDNLEESISYEDIKFYRSLARVQFKKESKAIIKPDASNIQRNANGGWFSSWWGGNRQAQAADLQPEGANLTDVEITDDQRKEFYDAIEYDERQTLYDAADLPRDTVKSVISCELKKGSFSIKPDRNKDDIAEVIFEGCLVDFFERKDSFYAGFKLNELRVDDGSEHALYKHICSVKPVSSIHSHESSPNDSDEDDKDPFFQISFEKNPLDGSADSELLAKMNGMTIYYNRAFIENVFNFFKPPKTHLDTISMILNAAESTFEDFAAQTRISLQYAFEEHRTINCKMDLQAPLIILPLDATNWNSPVAILDAGHISVVSDLADKGKMEEIRKTNKADYTDDDWDALTDYLYDRFNLILQDAQILIGSNIKSTIEQLHGGENRTAVILDQLTIKTLLEVSIIPTYYQIPKFKLSSDVPRFRAIISDYQYKVFMDLIKNLVPDFSLGDSQEENRSDVYDVLKSFNKDLSNSPGEIEDSKIEGDTTDTISTTSKFADAASKQKTLQVNFAIDVIELTLSRCTSANTLEKEKLVDLIGDKFRVDMSSTANDIKVAIVLSDMSLIDHIDTSSSDEFRKLVSSKYDSHSDLVRINYVRTQRMVQYKKDNIEVFDQDIQMKIADFEIIVTRKSILTLLNFCLTTFTDPNPPETPADLLRHNDQDGETAPQHLNVNMNLESITLILNDDGIKLASMELNRAFIKANILPEKMKVEAKIGGFSLYDEMIDNNSINSIMRNLVTMEGDELAELVYETFDSATNTERYGSLIDFRTGSMKIMFVESSFSKIMDYLNQFQRMKYIYDTARESALDQANTIEGASNMKFDISIKAPIFTFPKVVDPRIDLYDAVVVDLGEFYASNSFEPRSGFDSNLMTVGLRNTTIKSRFFDGKDIVQNLKVLESLDIGVNIDYCSIYTPDRPSMIITGGITGKAMKLTELQAQFLFNISQSVGRVFGTTDDASYEDIEEDAARVNQILSVRNRMKSISSMKQEDPNLAADIAPERKPDIPLDHIEIDVDFKIPLLSLTLYNRTKGNLTLEGAALSKFSLNELLIKLQVRKDGNFKSDLHLKSFVVEDVRAIKENKFREIMPEVSPDNYQIMASISSEGDLVKKTFIDVAVDSPRLILALDHMFSLKEFVDFVFTAPPTIPQSTASNGNVQSMNKHLMGDDTEPSVYNIDNTMEDHEDESRFILNINIFNPSVILLADPRDTETEAVVFKISQVVLEQKDITNFRLTDVGMFLCKMSNFDTQRLRLIDDFSVDLKVDLSQNKENQLLTTIQMTVDPLLMRLSIRDIKLAIDIINRASEMYSNLSGNIGRSDLKRKDSNYETYPDDFRRKLTKYAPSLVSSLSKVTSISNMRARNPTIVIKGENMSIDTNGMRLVLIGDVHELPMLDMESKPFSVSAKNWSTDLEVDTSITSSIKVLNYSTSSWETLLEPWTVTIHIGKVLEPKPSLGIDIVSKEVADFTVTSRTISLLSNLTNVLTDSRELAARGEDAPYLIMNETGYDMNIWIDKGSGTREQLTLLKDGVSCPWQFEDWREVRENLSTEGETTFIGVELIDSPYDELYGISLKREQEKVLLLKPAVNGIHNRLICEITLGSDKIKRVKLRSSVCIQNYTQATIFVGAGSFKGAVDDITIDREIKLSPGSIIALPIDVVYSDTFVIRPDVRDQLFGWSVAKTNTDKCVDMNWKTVQENDLLLECPKIEEGSAANYFFNVHAVVDDDIMNKVYPHIKINVMPPLVIENLLPFDITWRLHQKGSKSDWSNILKRGENCAVHVVDMNLHLLLKIKPVNSKFLESKFGIINIPAGSGFELDNRLLLESSEEDNQKLYLNLHYANSAKAGVKIVIYSPYLILNRTGQDILLNENSNVMYSKGRNAFDKDGNFSWTDPNMFSFGFETTGKGFIGGNLESNTVTLKVGDSIPSVPLSIDKIGQSLEMTVSLRNRVLENNVGIHISEGEGKYVFTKVVSISPRYVIRNDLEIPIQVKAVGSSKVWDIESKMLRPLYQMPKTRNKKISMAFLGSNNTWSAPFGIQDIGDVYVRVQKPGQTGHTLIRVRIVIQSATLFIDIADAMDMWPFSIRNFSNYELSIFQSNPFIDESGNITSKEEFHPICYRIPPRSVMPYAWDFPAGNVKELVLKIGANMRKVQLAEIGPLMPMKFKEGDSIGIVDLNVVADNTIQALVISDYDPSTSLYKINNRNSSETTLSGKSQGGFKATEKEENYHAKILLKFEGVNISLINLKSQELCLTSIKGIELRYNESDLYQNVSLKMKWIQIDNQLFSCIYPILLYPSVVPKSTNEMSDHPAFSASVSRQKGDSHGVTYIKYATVLLQEMSVELDEDFLYSLLEFSKIPGASWSQETYSPIWEQDLKIPEPPETRTPGDTYFELLHLQPIQIDLSFVRTERITAEDAVESASRSVFGYALNIFTMTIGNINDAPIRLSSLFLENTRTPVSYLIQNIQEHYQQAALYQIYKVLGSADVLGNPVGLFNNISSGVLDIFYEPYQGFIMTDRPQELGIGLAKGGISFLKKSVFGVSDSFAKFTNSVAKGLTVATMDKDFQQRRTMRERNRNRPKQPFNHLSTGTNSLMDGISSGIRGLAIDPAVGAKSGASGFFKGVGKGLIGLPTKTAAGLFDFANNISEGIRSTTMVFEGDGLDRARLPRYINFDGSVGSYSERESQGQFWLKTADGGKYIDDTYLAHVMLPGQVFAVVVSLKRILIINIANVVVDWQASYDQIADIKREETGITITERSLAATKKFIVIPVASDRAFLYKKIEFAVQEYTKKSQIIL</sequence>
<proteinExistence type="inferred from homology"/>
<evidence type="ECO:0000256" key="3">
    <source>
        <dbReference type="ARBA" id="ARBA00023055"/>
    </source>
</evidence>
<name>A0A9W6SUF1_CANBO</name>
<evidence type="ECO:0000259" key="6">
    <source>
        <dbReference type="Pfam" id="PF25033"/>
    </source>
</evidence>
<comment type="function">
    <text evidence="4">Mediates the transfer of lipids between membranes at organelle contact sites. May play a role in mitochondrial lipid homeostasis.</text>
</comment>
<gene>
    <name evidence="9" type="ORF">Cboi02_000000200</name>
</gene>